<keyword evidence="3" id="KW-1185">Reference proteome</keyword>
<dbReference type="OrthoDB" id="4843846at2"/>
<sequence>MSLMDTLKGLVGKGKDVAAQNAEKIESAVDKAGGFIDQKTGGKYSDKIDKGAEAVKNAIPEQGGAAAAPEAAPAPEPAPDPTPGENPPGEQKPPTP</sequence>
<dbReference type="EMBL" id="UGRY01000002">
    <property type="protein sequence ID" value="SUA76258.1"/>
    <property type="molecule type" value="Genomic_DNA"/>
</dbReference>
<name>A0A378YHD8_9NOCA</name>
<dbReference type="InterPro" id="IPR028037">
    <property type="entry name" value="Antitoxin_Rv0909/MT0933"/>
</dbReference>
<feature type="region of interest" description="Disordered" evidence="1">
    <location>
        <begin position="57"/>
        <end position="96"/>
    </location>
</feature>
<evidence type="ECO:0000256" key="1">
    <source>
        <dbReference type="SAM" id="MobiDB-lite"/>
    </source>
</evidence>
<proteinExistence type="predicted"/>
<dbReference type="AlphaFoldDB" id="A0A378YHD8"/>
<evidence type="ECO:0000313" key="2">
    <source>
        <dbReference type="EMBL" id="SUA76258.1"/>
    </source>
</evidence>
<accession>A0A378YHD8</accession>
<gene>
    <name evidence="2" type="ORF">NCTC1934_02462</name>
</gene>
<feature type="compositionally biased region" description="Pro residues" evidence="1">
    <location>
        <begin position="72"/>
        <end position="96"/>
    </location>
</feature>
<feature type="compositionally biased region" description="Low complexity" evidence="1">
    <location>
        <begin position="58"/>
        <end position="71"/>
    </location>
</feature>
<dbReference type="Proteomes" id="UP000255467">
    <property type="component" value="Unassembled WGS sequence"/>
</dbReference>
<dbReference type="STRING" id="1406858.GCA_000710895_02301"/>
<organism evidence="2 3">
    <name type="scientific">Nocardia otitidiscaviarum</name>
    <dbReference type="NCBI Taxonomy" id="1823"/>
    <lineage>
        <taxon>Bacteria</taxon>
        <taxon>Bacillati</taxon>
        <taxon>Actinomycetota</taxon>
        <taxon>Actinomycetes</taxon>
        <taxon>Mycobacteriales</taxon>
        <taxon>Nocardiaceae</taxon>
        <taxon>Nocardia</taxon>
    </lineage>
</organism>
<protein>
    <submittedName>
        <fullName evidence="2">Antitoxin Rv0909/MT0933</fullName>
    </submittedName>
</protein>
<evidence type="ECO:0000313" key="3">
    <source>
        <dbReference type="Proteomes" id="UP000255467"/>
    </source>
</evidence>
<dbReference type="Pfam" id="PF14013">
    <property type="entry name" value="MT0933_antitox"/>
    <property type="match status" value="1"/>
</dbReference>
<reference evidence="2 3" key="1">
    <citation type="submission" date="2018-06" db="EMBL/GenBank/DDBJ databases">
        <authorList>
            <consortium name="Pathogen Informatics"/>
            <person name="Doyle S."/>
        </authorList>
    </citation>
    <scope>NUCLEOTIDE SEQUENCE [LARGE SCALE GENOMIC DNA]</scope>
    <source>
        <strain evidence="2 3">NCTC1934</strain>
    </source>
</reference>